<comment type="caution">
    <text evidence="3">The sequence shown here is derived from an EMBL/GenBank/DDBJ whole genome shotgun (WGS) entry which is preliminary data.</text>
</comment>
<feature type="region of interest" description="Disordered" evidence="1">
    <location>
        <begin position="1"/>
        <end position="145"/>
    </location>
</feature>
<proteinExistence type="predicted"/>
<feature type="domain" description="Cyanovirin-N" evidence="2">
    <location>
        <begin position="225"/>
        <end position="325"/>
    </location>
</feature>
<dbReference type="InterPro" id="IPR036673">
    <property type="entry name" value="Cyanovirin-N_sf"/>
</dbReference>
<name>A0ABR1NV82_DIAER</name>
<dbReference type="Proteomes" id="UP001430848">
    <property type="component" value="Unassembled WGS sequence"/>
</dbReference>
<dbReference type="PANTHER" id="PTHR37014">
    <property type="entry name" value="EXPRESSION LETHALITY PROTEIN HEL10, PUTATIVE (AFU_ORTHOLOGUE AFUA_1G06580)-RELATED"/>
    <property type="match status" value="1"/>
</dbReference>
<feature type="compositionally biased region" description="Low complexity" evidence="1">
    <location>
        <begin position="89"/>
        <end position="98"/>
    </location>
</feature>
<feature type="compositionally biased region" description="Polar residues" evidence="1">
    <location>
        <begin position="200"/>
        <end position="209"/>
    </location>
</feature>
<evidence type="ECO:0000259" key="2">
    <source>
        <dbReference type="SMART" id="SM01111"/>
    </source>
</evidence>
<dbReference type="EMBL" id="JAKNSF020000098">
    <property type="protein sequence ID" value="KAK7716707.1"/>
    <property type="molecule type" value="Genomic_DNA"/>
</dbReference>
<feature type="region of interest" description="Disordered" evidence="1">
    <location>
        <begin position="188"/>
        <end position="224"/>
    </location>
</feature>
<gene>
    <name evidence="3" type="ORF">SLS63_011019</name>
</gene>
<accession>A0ABR1NV82</accession>
<dbReference type="Pfam" id="PF08881">
    <property type="entry name" value="CVNH"/>
    <property type="match status" value="1"/>
</dbReference>
<evidence type="ECO:0000256" key="1">
    <source>
        <dbReference type="SAM" id="MobiDB-lite"/>
    </source>
</evidence>
<reference evidence="3 4" key="1">
    <citation type="submission" date="2024-02" db="EMBL/GenBank/DDBJ databases">
        <title>De novo assembly and annotation of 12 fungi associated with fruit tree decline syndrome in Ontario, Canada.</title>
        <authorList>
            <person name="Sulman M."/>
            <person name="Ellouze W."/>
            <person name="Ilyukhin E."/>
        </authorList>
    </citation>
    <scope>NUCLEOTIDE SEQUENCE [LARGE SCALE GENOMIC DNA]</scope>
    <source>
        <strain evidence="3 4">M169</strain>
    </source>
</reference>
<feature type="compositionally biased region" description="Polar residues" evidence="1">
    <location>
        <begin position="67"/>
        <end position="78"/>
    </location>
</feature>
<feature type="compositionally biased region" description="Basic and acidic residues" evidence="1">
    <location>
        <begin position="188"/>
        <end position="198"/>
    </location>
</feature>
<dbReference type="SMART" id="SM01111">
    <property type="entry name" value="CVNH"/>
    <property type="match status" value="1"/>
</dbReference>
<sequence>MHIPYNQYAQPGDQRSPSPYAPSSPYQQQQPPYEAQQQASYGSPGGPPPSYNQYAQPGSAPYPHPSQPSYAGHQSPSYRYQPPPFANGYSAPPQQQYASPPPSHSPYQQEPPYHPPGPPSQGGYGAAASYLNSDQPGSGPGGEDRGVMGALAGGAAGAYAGHKVNHGFLGALGGAFAGHKLQDAIHDHNKQKKDEHKQSHSPQPSQYAQHSPAPHPPKQQHYAGNFSASSTQMNLDGDYDLIASCRRMDGSQRLTSVSLNNCLTNDDGHFRWARGGNFGASARNVRLIEGGRTLEAELRNCGGAWVWDRIALDERIGNSNGDLVMV</sequence>
<dbReference type="PANTHER" id="PTHR37014:SF8">
    <property type="entry name" value="RICH PROTEIN, PUTATIVE (AFU_ORTHOLOGUE AFUA_7G04870)-RELATED"/>
    <property type="match status" value="1"/>
</dbReference>
<dbReference type="Gene3D" id="2.30.60.10">
    <property type="entry name" value="Cyanovirin-N"/>
    <property type="match status" value="1"/>
</dbReference>
<keyword evidence="4" id="KW-1185">Reference proteome</keyword>
<organism evidence="3 4">
    <name type="scientific">Diaporthe eres</name>
    <name type="common">Phomopsis oblonga</name>
    <dbReference type="NCBI Taxonomy" id="83184"/>
    <lineage>
        <taxon>Eukaryota</taxon>
        <taxon>Fungi</taxon>
        <taxon>Dikarya</taxon>
        <taxon>Ascomycota</taxon>
        <taxon>Pezizomycotina</taxon>
        <taxon>Sordariomycetes</taxon>
        <taxon>Sordariomycetidae</taxon>
        <taxon>Diaporthales</taxon>
        <taxon>Diaporthaceae</taxon>
        <taxon>Diaporthe</taxon>
        <taxon>Diaporthe eres species complex</taxon>
    </lineage>
</organism>
<evidence type="ECO:0000313" key="3">
    <source>
        <dbReference type="EMBL" id="KAK7716707.1"/>
    </source>
</evidence>
<protein>
    <recommendedName>
        <fullName evidence="2">Cyanovirin-N domain-containing protein</fullName>
    </recommendedName>
</protein>
<dbReference type="InterPro" id="IPR011058">
    <property type="entry name" value="Cyanovirin-N"/>
</dbReference>
<dbReference type="SUPFAM" id="SSF51322">
    <property type="entry name" value="Cyanovirin-N"/>
    <property type="match status" value="1"/>
</dbReference>
<evidence type="ECO:0000313" key="4">
    <source>
        <dbReference type="Proteomes" id="UP001430848"/>
    </source>
</evidence>
<feature type="compositionally biased region" description="Low complexity" evidence="1">
    <location>
        <begin position="16"/>
        <end position="42"/>
    </location>
</feature>